<dbReference type="AlphaFoldDB" id="A0A1J4V921"/>
<proteinExistence type="predicted"/>
<name>A0A1J4V921_9BACT</name>
<dbReference type="PANTHER" id="PTHR12121">
    <property type="entry name" value="CARBON CATABOLITE REPRESSOR PROTEIN 4"/>
    <property type="match status" value="1"/>
</dbReference>
<protein>
    <recommendedName>
        <fullName evidence="1">Endonuclease/exonuclease/phosphatase domain-containing protein</fullName>
    </recommendedName>
</protein>
<organism evidence="2 3">
    <name type="scientific">Candidatus Nomurabacteria bacterium CG1_02_47_685</name>
    <dbReference type="NCBI Taxonomy" id="1805282"/>
    <lineage>
        <taxon>Bacteria</taxon>
        <taxon>Candidatus Nomuraibacteriota</taxon>
    </lineage>
</organism>
<sequence>MKLITLNTWGGRVHKKLLKFLEENQDVDIFCLQEIYNGAKTEKIDPEFLQDAFNLYSDIKDTLSNHIGYFRPHIEDWYGLAIFVKKGVQVKKEGDISIYDIEYTGAGNHPRNLHYIEFENDGKKIIVANVHGLWNGKGKTDTEERIIQSQKIKEFMDSVDGGKVLCGDFNLLPCTESVKILEDGMKNLIKEYDVESTRTSLYTKPEKHADYIFTSPDLNVVDFKVLPDEVSDHSALYLEFN</sequence>
<reference evidence="2 3" key="1">
    <citation type="journal article" date="2016" name="Environ. Microbiol.">
        <title>Genomic resolution of a cold subsurface aquifer community provides metabolic insights for novel microbes adapted to high CO concentrations.</title>
        <authorList>
            <person name="Probst A.J."/>
            <person name="Castelle C.J."/>
            <person name="Singh A."/>
            <person name="Brown C.T."/>
            <person name="Anantharaman K."/>
            <person name="Sharon I."/>
            <person name="Hug L.A."/>
            <person name="Burstein D."/>
            <person name="Emerson J.B."/>
            <person name="Thomas B.C."/>
            <person name="Banfield J.F."/>
        </authorList>
    </citation>
    <scope>NUCLEOTIDE SEQUENCE [LARGE SCALE GENOMIC DNA]</scope>
    <source>
        <strain evidence="2">CG1_02_47_685</strain>
    </source>
</reference>
<evidence type="ECO:0000313" key="2">
    <source>
        <dbReference type="EMBL" id="OIO32536.1"/>
    </source>
</evidence>
<dbReference type="Gene3D" id="3.60.10.10">
    <property type="entry name" value="Endonuclease/exonuclease/phosphatase"/>
    <property type="match status" value="1"/>
</dbReference>
<dbReference type="PANTHER" id="PTHR12121:SF34">
    <property type="entry name" value="PROTEIN ANGEL"/>
    <property type="match status" value="1"/>
</dbReference>
<dbReference type="InterPro" id="IPR036691">
    <property type="entry name" value="Endo/exonu/phosph_ase_sf"/>
</dbReference>
<evidence type="ECO:0000259" key="1">
    <source>
        <dbReference type="Pfam" id="PF03372"/>
    </source>
</evidence>
<dbReference type="SUPFAM" id="SSF56219">
    <property type="entry name" value="DNase I-like"/>
    <property type="match status" value="1"/>
</dbReference>
<accession>A0A1J4V921</accession>
<dbReference type="InterPro" id="IPR050410">
    <property type="entry name" value="CCR4/nocturin_mRNA_transcr"/>
</dbReference>
<dbReference type="EMBL" id="MNVO01000033">
    <property type="protein sequence ID" value="OIO32536.1"/>
    <property type="molecule type" value="Genomic_DNA"/>
</dbReference>
<dbReference type="GO" id="GO:0000175">
    <property type="term" value="F:3'-5'-RNA exonuclease activity"/>
    <property type="evidence" value="ECO:0007669"/>
    <property type="project" value="TreeGrafter"/>
</dbReference>
<dbReference type="Proteomes" id="UP000183206">
    <property type="component" value="Unassembled WGS sequence"/>
</dbReference>
<gene>
    <name evidence="2" type="ORF">AUJ44_02145</name>
</gene>
<dbReference type="Pfam" id="PF03372">
    <property type="entry name" value="Exo_endo_phos"/>
    <property type="match status" value="1"/>
</dbReference>
<evidence type="ECO:0000313" key="3">
    <source>
        <dbReference type="Proteomes" id="UP000183206"/>
    </source>
</evidence>
<feature type="domain" description="Endonuclease/exonuclease/phosphatase" evidence="1">
    <location>
        <begin position="4"/>
        <end position="233"/>
    </location>
</feature>
<dbReference type="STRING" id="1805282.AUJ44_02145"/>
<dbReference type="InterPro" id="IPR005135">
    <property type="entry name" value="Endo/exonuclease/phosphatase"/>
</dbReference>
<comment type="caution">
    <text evidence="2">The sequence shown here is derived from an EMBL/GenBank/DDBJ whole genome shotgun (WGS) entry which is preliminary data.</text>
</comment>